<evidence type="ECO:0000259" key="10">
    <source>
        <dbReference type="Pfam" id="PF00999"/>
    </source>
</evidence>
<dbReference type="GO" id="GO:1902600">
    <property type="term" value="P:proton transmembrane transport"/>
    <property type="evidence" value="ECO:0007669"/>
    <property type="project" value="InterPro"/>
</dbReference>
<keyword evidence="5 9" id="KW-0812">Transmembrane</keyword>
<comment type="caution">
    <text evidence="11">The sequence shown here is derived from an EMBL/GenBank/DDBJ whole genome shotgun (WGS) entry which is preliminary data.</text>
</comment>
<keyword evidence="7" id="KW-0406">Ion transport</keyword>
<protein>
    <recommendedName>
        <fullName evidence="10">Cation/H+ exchanger transmembrane domain-containing protein</fullName>
    </recommendedName>
</protein>
<evidence type="ECO:0000256" key="6">
    <source>
        <dbReference type="ARBA" id="ARBA00022989"/>
    </source>
</evidence>
<keyword evidence="2" id="KW-0813">Transport</keyword>
<feature type="transmembrane region" description="Helical" evidence="9">
    <location>
        <begin position="127"/>
        <end position="145"/>
    </location>
</feature>
<dbReference type="Pfam" id="PF00999">
    <property type="entry name" value="Na_H_Exchanger"/>
    <property type="match status" value="1"/>
</dbReference>
<evidence type="ECO:0000256" key="7">
    <source>
        <dbReference type="ARBA" id="ARBA00023065"/>
    </source>
</evidence>
<feature type="transmembrane region" description="Helical" evidence="9">
    <location>
        <begin position="234"/>
        <end position="263"/>
    </location>
</feature>
<reference evidence="11 12" key="1">
    <citation type="submission" date="2019-11" db="EMBL/GenBank/DDBJ databases">
        <title>Type strains purchased from KCTC, JCM and DSMZ.</title>
        <authorList>
            <person name="Lu H."/>
        </authorList>
    </citation>
    <scope>NUCLEOTIDE SEQUENCE [LARGE SCALE GENOMIC DNA]</scope>
    <source>
        <strain evidence="11 12">KCTC 22382</strain>
    </source>
</reference>
<evidence type="ECO:0000256" key="3">
    <source>
        <dbReference type="ARBA" id="ARBA00022449"/>
    </source>
</evidence>
<feature type="transmembrane region" description="Helical" evidence="9">
    <location>
        <begin position="12"/>
        <end position="33"/>
    </location>
</feature>
<evidence type="ECO:0000256" key="8">
    <source>
        <dbReference type="ARBA" id="ARBA00023136"/>
    </source>
</evidence>
<organism evidence="11 12">
    <name type="scientific">Duganella radicis</name>
    <dbReference type="NCBI Taxonomy" id="551988"/>
    <lineage>
        <taxon>Bacteria</taxon>
        <taxon>Pseudomonadati</taxon>
        <taxon>Pseudomonadota</taxon>
        <taxon>Betaproteobacteria</taxon>
        <taxon>Burkholderiales</taxon>
        <taxon>Oxalobacteraceae</taxon>
        <taxon>Telluria group</taxon>
        <taxon>Duganella</taxon>
    </lineage>
</organism>
<name>A0A6L6PIJ0_9BURK</name>
<accession>A0A6L6PIJ0</accession>
<feature type="transmembrane region" description="Helical" evidence="9">
    <location>
        <begin position="371"/>
        <end position="391"/>
    </location>
</feature>
<feature type="domain" description="Cation/H+ exchanger transmembrane" evidence="10">
    <location>
        <begin position="26"/>
        <end position="352"/>
    </location>
</feature>
<dbReference type="PANTHER" id="PTHR32507">
    <property type="entry name" value="NA(+)/H(+) ANTIPORTER 1"/>
    <property type="match status" value="1"/>
</dbReference>
<dbReference type="Gene3D" id="1.20.1530.20">
    <property type="match status" value="1"/>
</dbReference>
<dbReference type="RefSeq" id="WP_155463873.1">
    <property type="nucleotide sequence ID" value="NZ_WNKY01000011.1"/>
</dbReference>
<comment type="subcellular location">
    <subcellularLocation>
        <location evidence="1">Cell membrane</location>
        <topology evidence="1">Multi-pass membrane protein</topology>
    </subcellularLocation>
</comment>
<feature type="transmembrane region" description="Helical" evidence="9">
    <location>
        <begin position="71"/>
        <end position="92"/>
    </location>
</feature>
<keyword evidence="3" id="KW-0050">Antiport</keyword>
<feature type="transmembrane region" description="Helical" evidence="9">
    <location>
        <begin position="307"/>
        <end position="331"/>
    </location>
</feature>
<keyword evidence="6 9" id="KW-1133">Transmembrane helix</keyword>
<keyword evidence="12" id="KW-1185">Reference proteome</keyword>
<dbReference type="AlphaFoldDB" id="A0A6L6PIJ0"/>
<dbReference type="GO" id="GO:0005886">
    <property type="term" value="C:plasma membrane"/>
    <property type="evidence" value="ECO:0007669"/>
    <property type="project" value="UniProtKB-SubCell"/>
</dbReference>
<feature type="transmembrane region" description="Helical" evidence="9">
    <location>
        <begin position="40"/>
        <end position="59"/>
    </location>
</feature>
<proteinExistence type="predicted"/>
<gene>
    <name evidence="11" type="ORF">GM676_12335</name>
</gene>
<feature type="transmembrane region" description="Helical" evidence="9">
    <location>
        <begin position="337"/>
        <end position="359"/>
    </location>
</feature>
<dbReference type="GO" id="GO:0015297">
    <property type="term" value="F:antiporter activity"/>
    <property type="evidence" value="ECO:0007669"/>
    <property type="project" value="UniProtKB-KW"/>
</dbReference>
<sequence>MNAEILSWPLWLSSPLALLGAGLLLAQMLGLVLEARRLPKLYGAVAAGLLLGVSGLGMIDAAVTTQFQELFNAATALVLFEVGRKMDIAWLWRSRRQGASLLLACLLRVTVIWGLLAAWGFGWAEAGFMAALLIASSPIIYASMVSDSQASGVTVFAGANFVGLGNVMALLVLFPTVAWLRMRAEGELASYATELIKQLSRLGLGVAIALLSYGFYFLATRLTRARARLRPGMLLAALLMDLGLCSVSAASALLSLLLMGLLLRNAEKRDNVFQAELRTGQDIGYALLFMMSASLVRIEQLLHWQTLLVALLLFAARILMTRLALTFATAWDSQKKNALALSTCSLVSFGALMVDNSMTGYPGLSEPAQQIMAALLALNVLLAPGLTWYGLHLAGENHEEERHA</sequence>
<feature type="transmembrane region" description="Helical" evidence="9">
    <location>
        <begin position="157"/>
        <end position="182"/>
    </location>
</feature>
<feature type="transmembrane region" description="Helical" evidence="9">
    <location>
        <begin position="202"/>
        <end position="222"/>
    </location>
</feature>
<evidence type="ECO:0000313" key="12">
    <source>
        <dbReference type="Proteomes" id="UP000475582"/>
    </source>
</evidence>
<keyword evidence="8 9" id="KW-0472">Membrane</keyword>
<evidence type="ECO:0000256" key="1">
    <source>
        <dbReference type="ARBA" id="ARBA00004651"/>
    </source>
</evidence>
<keyword evidence="4" id="KW-1003">Cell membrane</keyword>
<feature type="transmembrane region" description="Helical" evidence="9">
    <location>
        <begin position="99"/>
        <end position="121"/>
    </location>
</feature>
<evidence type="ECO:0000256" key="5">
    <source>
        <dbReference type="ARBA" id="ARBA00022692"/>
    </source>
</evidence>
<dbReference type="PANTHER" id="PTHR32507:SF0">
    <property type="entry name" value="NA(+)_H(+) ANTIPORTER 2-RELATED"/>
    <property type="match status" value="1"/>
</dbReference>
<dbReference type="EMBL" id="WNKY01000011">
    <property type="protein sequence ID" value="MTV38367.1"/>
    <property type="molecule type" value="Genomic_DNA"/>
</dbReference>
<dbReference type="OrthoDB" id="8741125at2"/>
<dbReference type="InterPro" id="IPR006153">
    <property type="entry name" value="Cation/H_exchanger_TM"/>
</dbReference>
<evidence type="ECO:0000256" key="2">
    <source>
        <dbReference type="ARBA" id="ARBA00022448"/>
    </source>
</evidence>
<evidence type="ECO:0000256" key="4">
    <source>
        <dbReference type="ARBA" id="ARBA00022475"/>
    </source>
</evidence>
<dbReference type="Proteomes" id="UP000475582">
    <property type="component" value="Unassembled WGS sequence"/>
</dbReference>
<dbReference type="InterPro" id="IPR038770">
    <property type="entry name" value="Na+/solute_symporter_sf"/>
</dbReference>
<evidence type="ECO:0000256" key="9">
    <source>
        <dbReference type="SAM" id="Phobius"/>
    </source>
</evidence>
<evidence type="ECO:0000313" key="11">
    <source>
        <dbReference type="EMBL" id="MTV38367.1"/>
    </source>
</evidence>